<evidence type="ECO:0000313" key="2">
    <source>
        <dbReference type="Proteomes" id="UP000812031"/>
    </source>
</evidence>
<dbReference type="RefSeq" id="WP_219315734.1">
    <property type="nucleotide sequence ID" value="NZ_JAHWYN010000001.1"/>
</dbReference>
<protein>
    <submittedName>
        <fullName evidence="1">Uncharacterized protein</fullName>
    </submittedName>
</protein>
<evidence type="ECO:0000313" key="1">
    <source>
        <dbReference type="EMBL" id="MBW4359195.1"/>
    </source>
</evidence>
<dbReference type="Proteomes" id="UP000812031">
    <property type="component" value="Unassembled WGS sequence"/>
</dbReference>
<gene>
    <name evidence="1" type="ORF">KZH69_01735</name>
</gene>
<name>A0ABS6XR88_9FLAO</name>
<sequence length="157" mass="17997">MKKRYLLIILFLFLCKSYGQEPIQEAYVSKTYVNVDDEWSEVNFSSMVNVASNRKGQLKITNAEFLSQLSDGKANMVEKSAYNSAEFTAQVLTKEKTEKNGLLNLTFEGNLVFKTFDKAYTAASRIIFIINQADIIGLKIYNKDTRKEYAFDLQIKD</sequence>
<reference evidence="1 2" key="1">
    <citation type="submission" date="2021-07" db="EMBL/GenBank/DDBJ databases">
        <title>Flavobacterium sp. nov. isolated from sediment on the Taihu Lake.</title>
        <authorList>
            <person name="Qu J.-H."/>
        </authorList>
    </citation>
    <scope>NUCLEOTIDE SEQUENCE [LARGE SCALE GENOMIC DNA]</scope>
    <source>
        <strain evidence="1 2">NAS39</strain>
    </source>
</reference>
<proteinExistence type="predicted"/>
<keyword evidence="2" id="KW-1185">Reference proteome</keyword>
<dbReference type="EMBL" id="JAHWYN010000001">
    <property type="protein sequence ID" value="MBW4359195.1"/>
    <property type="molecule type" value="Genomic_DNA"/>
</dbReference>
<comment type="caution">
    <text evidence="1">The sequence shown here is derived from an EMBL/GenBank/DDBJ whole genome shotgun (WGS) entry which is preliminary data.</text>
</comment>
<organism evidence="1 2">
    <name type="scientific">Flavobacterium taihuense</name>
    <dbReference type="NCBI Taxonomy" id="2857508"/>
    <lineage>
        <taxon>Bacteria</taxon>
        <taxon>Pseudomonadati</taxon>
        <taxon>Bacteroidota</taxon>
        <taxon>Flavobacteriia</taxon>
        <taxon>Flavobacteriales</taxon>
        <taxon>Flavobacteriaceae</taxon>
        <taxon>Flavobacterium</taxon>
    </lineage>
</organism>
<accession>A0ABS6XR88</accession>